<keyword evidence="2" id="KW-1003">Cell membrane</keyword>
<dbReference type="AlphaFoldDB" id="A0A227KS44"/>
<dbReference type="InterPro" id="IPR051449">
    <property type="entry name" value="ABC-2_transporter_component"/>
</dbReference>
<dbReference type="GO" id="GO:0005886">
    <property type="term" value="C:plasma membrane"/>
    <property type="evidence" value="ECO:0007669"/>
    <property type="project" value="UniProtKB-SubCell"/>
</dbReference>
<evidence type="ECO:0000256" key="3">
    <source>
        <dbReference type="ARBA" id="ARBA00022692"/>
    </source>
</evidence>
<feature type="transmembrane region" description="Helical" evidence="6">
    <location>
        <begin position="302"/>
        <end position="322"/>
    </location>
</feature>
<reference evidence="9" key="1">
    <citation type="submission" date="2017-05" db="EMBL/GenBank/DDBJ databases">
        <title>Improved OligoMM genomes.</title>
        <authorList>
            <person name="Garzetti D."/>
        </authorList>
    </citation>
    <scope>NUCLEOTIDE SEQUENCE [LARGE SCALE GENOMIC DNA]</scope>
    <source>
        <strain evidence="9">YL45</strain>
    </source>
</reference>
<dbReference type="PANTHER" id="PTHR30294">
    <property type="entry name" value="MEMBRANE COMPONENT OF ABC TRANSPORTER YHHJ-RELATED"/>
    <property type="match status" value="1"/>
</dbReference>
<protein>
    <submittedName>
        <fullName evidence="8">ABC transporter permease</fullName>
    </submittedName>
</protein>
<gene>
    <name evidence="8" type="ORF">ADH67_03285</name>
</gene>
<keyword evidence="3 6" id="KW-0812">Transmembrane</keyword>
<feature type="domain" description="ABC-2 type transporter transmembrane" evidence="7">
    <location>
        <begin position="30"/>
        <end position="379"/>
    </location>
</feature>
<dbReference type="Pfam" id="PF12698">
    <property type="entry name" value="ABC2_membrane_3"/>
    <property type="match status" value="1"/>
</dbReference>
<feature type="transmembrane region" description="Helical" evidence="6">
    <location>
        <begin position="272"/>
        <end position="295"/>
    </location>
</feature>
<keyword evidence="5 6" id="KW-0472">Membrane</keyword>
<accession>A0A227KS44</accession>
<dbReference type="PANTHER" id="PTHR30294:SF47">
    <property type="entry name" value="INNER MEMBRANE TRANSPORT PERMEASE YHHJ"/>
    <property type="match status" value="1"/>
</dbReference>
<sequence>MRSPIAWLNAVTRTTFREIKCLVKNPGEVLVTFVFPLVWMLVVWGLLGKGVIEQVPVAMVDNDNTSVSRQVALELSSIRAIKPVVINTQAEALEELKKGTVYGIISIPFGYMKDTLSGRGSSISVYLDENRYAVAGGIQGDISGLMSALKLQQTAKSSLATGIGPAGARRLVEVVHSDFYALGNMGMNFNAFLGSNLIPGVLFLGSMFCFVTAIIREDYRNSIKDWLDNADNSMTAALVGKLAPHYFIYSLIILWYLALFAGQGGWAPSGSLFVWFASALMCLAAFLGAAILICAIAPTWRFALVVASGYAAPALPFTGFSIPTDSMSPVVQFFAELLPLTWFIRGQSQQWVMGANVLDMGEIFSSLGLLIIIPLIFGIPLLKRKYFRKEKNLKADPVSLLSIFNKKRSS</sequence>
<dbReference type="Proteomes" id="UP000214610">
    <property type="component" value="Unassembled WGS sequence"/>
</dbReference>
<comment type="caution">
    <text evidence="8">The sequence shown here is derived from an EMBL/GenBank/DDBJ whole genome shotgun (WGS) entry which is preliminary data.</text>
</comment>
<dbReference type="Gene3D" id="3.40.1710.10">
    <property type="entry name" value="abc type-2 transporter like domain"/>
    <property type="match status" value="1"/>
</dbReference>
<evidence type="ECO:0000256" key="6">
    <source>
        <dbReference type="SAM" id="Phobius"/>
    </source>
</evidence>
<evidence type="ECO:0000259" key="7">
    <source>
        <dbReference type="Pfam" id="PF12698"/>
    </source>
</evidence>
<evidence type="ECO:0000256" key="5">
    <source>
        <dbReference type="ARBA" id="ARBA00023136"/>
    </source>
</evidence>
<dbReference type="EMBL" id="NHMP01000001">
    <property type="protein sequence ID" value="OXE51332.1"/>
    <property type="molecule type" value="Genomic_DNA"/>
</dbReference>
<dbReference type="RefSeq" id="WP_066591639.1">
    <property type="nucleotide sequence ID" value="NZ_CAJTBZ010000022.1"/>
</dbReference>
<keyword evidence="4 6" id="KW-1133">Transmembrane helix</keyword>
<proteinExistence type="predicted"/>
<feature type="transmembrane region" description="Helical" evidence="6">
    <location>
        <begin position="363"/>
        <end position="382"/>
    </location>
</feature>
<evidence type="ECO:0000313" key="8">
    <source>
        <dbReference type="EMBL" id="OXE51332.1"/>
    </source>
</evidence>
<feature type="transmembrane region" description="Helical" evidence="6">
    <location>
        <begin position="246"/>
        <end position="266"/>
    </location>
</feature>
<name>A0A227KS44_9BURK</name>
<feature type="transmembrane region" description="Helical" evidence="6">
    <location>
        <begin position="29"/>
        <end position="47"/>
    </location>
</feature>
<evidence type="ECO:0000313" key="9">
    <source>
        <dbReference type="Proteomes" id="UP000214610"/>
    </source>
</evidence>
<organism evidence="8 9">
    <name type="scientific">Turicimonas muris</name>
    <dbReference type="NCBI Taxonomy" id="1796652"/>
    <lineage>
        <taxon>Bacteria</taxon>
        <taxon>Pseudomonadati</taxon>
        <taxon>Pseudomonadota</taxon>
        <taxon>Betaproteobacteria</taxon>
        <taxon>Burkholderiales</taxon>
        <taxon>Sutterellaceae</taxon>
        <taxon>Turicimonas</taxon>
    </lineage>
</organism>
<evidence type="ECO:0000256" key="2">
    <source>
        <dbReference type="ARBA" id="ARBA00022475"/>
    </source>
</evidence>
<comment type="subcellular location">
    <subcellularLocation>
        <location evidence="1">Cell membrane</location>
        <topology evidence="1">Multi-pass membrane protein</topology>
    </subcellularLocation>
</comment>
<evidence type="ECO:0000256" key="4">
    <source>
        <dbReference type="ARBA" id="ARBA00022989"/>
    </source>
</evidence>
<keyword evidence="9" id="KW-1185">Reference proteome</keyword>
<dbReference type="GeneID" id="78363536"/>
<dbReference type="GO" id="GO:0140359">
    <property type="term" value="F:ABC-type transporter activity"/>
    <property type="evidence" value="ECO:0007669"/>
    <property type="project" value="InterPro"/>
</dbReference>
<dbReference type="InterPro" id="IPR013525">
    <property type="entry name" value="ABC2_TM"/>
</dbReference>
<evidence type="ECO:0000256" key="1">
    <source>
        <dbReference type="ARBA" id="ARBA00004651"/>
    </source>
</evidence>
<feature type="transmembrane region" description="Helical" evidence="6">
    <location>
        <begin position="197"/>
        <end position="215"/>
    </location>
</feature>